<evidence type="ECO:0000259" key="7">
    <source>
        <dbReference type="Pfam" id="PF18052"/>
    </source>
</evidence>
<feature type="transmembrane region" description="Helical" evidence="6">
    <location>
        <begin position="422"/>
        <end position="442"/>
    </location>
</feature>
<feature type="domain" description="Disease resistance N-terminal" evidence="7">
    <location>
        <begin position="15"/>
        <end position="91"/>
    </location>
</feature>
<evidence type="ECO:0000256" key="1">
    <source>
        <dbReference type="ARBA" id="ARBA00008894"/>
    </source>
</evidence>
<keyword evidence="6" id="KW-0812">Transmembrane</keyword>
<keyword evidence="6" id="KW-0472">Membrane</keyword>
<dbReference type="OrthoDB" id="655425at2759"/>
<proteinExistence type="inferred from homology"/>
<feature type="transmembrane region" description="Helical" evidence="6">
    <location>
        <begin position="325"/>
        <end position="342"/>
    </location>
</feature>
<feature type="transmembrane region" description="Helical" evidence="6">
    <location>
        <begin position="348"/>
        <end position="366"/>
    </location>
</feature>
<feature type="transmembrane region" description="Helical" evidence="6">
    <location>
        <begin position="299"/>
        <end position="318"/>
    </location>
</feature>
<sequence>MADDEAAPLLGLHSAVSQVIDQTGDGSVQRITRMWGIYGELRTLERRMRSMQSVVANAELKAEKDPHVRNWVNAFKLATYRARDVLDEMMLLPDPSLATMPQSRQWIYDTTRKLKSVTEEIDMLASNEARKLGLVNPERPQVLHRNLPSRPWRAESASSDYSVAAAPATEVLEPSVLRRLFSEPGGHDSESGFEMSTEANLSGISTGERDLEANQPPSSTSTAQVSFLSCTHVIVIVEQIIGSICTDICSVGYDHQLNFVLRVGHQNEQRKRRDKYYSRAVAFSISMLVAFLNSASSKFFKVAFAVYSIALIAGPVFAKPDWESAMVYISSSLLVLEPYFLLVSSNKVYAYAIVPTVLLLIVPALVQYMRKPASGWVLLSNTDDEADQELDGIFEWSGNVANGGGLASLVLGHFTGPNQHTVASAVAGFLFLITVALGIYLMTVTTVRIKALTAHATHLHKLMVALFVGTFITVVMVTVFHL</sequence>
<evidence type="ECO:0000313" key="9">
    <source>
        <dbReference type="Proteomes" id="UP000095767"/>
    </source>
</evidence>
<keyword evidence="6" id="KW-1133">Transmembrane helix</keyword>
<dbReference type="InterPro" id="IPR041118">
    <property type="entry name" value="Rx_N"/>
</dbReference>
<feature type="transmembrane region" description="Helical" evidence="6">
    <location>
        <begin position="462"/>
        <end position="480"/>
    </location>
</feature>
<keyword evidence="5" id="KW-0611">Plant defense</keyword>
<dbReference type="GO" id="GO:0000166">
    <property type="term" value="F:nucleotide binding"/>
    <property type="evidence" value="ECO:0007669"/>
    <property type="project" value="UniProtKB-KW"/>
</dbReference>
<keyword evidence="2" id="KW-0433">Leucine-rich repeat</keyword>
<protein>
    <recommendedName>
        <fullName evidence="7">Disease resistance N-terminal domain-containing protein</fullName>
    </recommendedName>
</protein>
<dbReference type="Proteomes" id="UP000095767">
    <property type="component" value="Unassembled WGS sequence"/>
</dbReference>
<organism evidence="8 9">
    <name type="scientific">Dichanthelium oligosanthes</name>
    <dbReference type="NCBI Taxonomy" id="888268"/>
    <lineage>
        <taxon>Eukaryota</taxon>
        <taxon>Viridiplantae</taxon>
        <taxon>Streptophyta</taxon>
        <taxon>Embryophyta</taxon>
        <taxon>Tracheophyta</taxon>
        <taxon>Spermatophyta</taxon>
        <taxon>Magnoliopsida</taxon>
        <taxon>Liliopsida</taxon>
        <taxon>Poales</taxon>
        <taxon>Poaceae</taxon>
        <taxon>PACMAD clade</taxon>
        <taxon>Panicoideae</taxon>
        <taxon>Panicodae</taxon>
        <taxon>Paniceae</taxon>
        <taxon>Dichantheliinae</taxon>
        <taxon>Dichanthelium</taxon>
    </lineage>
</organism>
<comment type="caution">
    <text evidence="8">The sequence shown here is derived from an EMBL/GenBank/DDBJ whole genome shotgun (WGS) entry which is preliminary data.</text>
</comment>
<dbReference type="STRING" id="888268.A0A1E5WJH4"/>
<name>A0A1E5WJH4_9POAL</name>
<evidence type="ECO:0000256" key="3">
    <source>
        <dbReference type="ARBA" id="ARBA00022737"/>
    </source>
</evidence>
<dbReference type="AlphaFoldDB" id="A0A1E5WJH4"/>
<evidence type="ECO:0000256" key="5">
    <source>
        <dbReference type="ARBA" id="ARBA00022821"/>
    </source>
</evidence>
<evidence type="ECO:0000256" key="4">
    <source>
        <dbReference type="ARBA" id="ARBA00022741"/>
    </source>
</evidence>
<comment type="similarity">
    <text evidence="1">Belongs to the disease resistance NB-LRR family.</text>
</comment>
<dbReference type="Gene3D" id="1.20.5.4130">
    <property type="match status" value="1"/>
</dbReference>
<dbReference type="EMBL" id="LWDX02005220">
    <property type="protein sequence ID" value="OEL37484.1"/>
    <property type="molecule type" value="Genomic_DNA"/>
</dbReference>
<reference evidence="8 9" key="1">
    <citation type="submission" date="2016-09" db="EMBL/GenBank/DDBJ databases">
        <title>The draft genome of Dichanthelium oligosanthes: A C3 panicoid grass species.</title>
        <authorList>
            <person name="Studer A.J."/>
            <person name="Schnable J.C."/>
            <person name="Brutnell T.P."/>
        </authorList>
    </citation>
    <scope>NUCLEOTIDE SEQUENCE [LARGE SCALE GENOMIC DNA]</scope>
    <source>
        <strain evidence="9">cv. Kellogg 1175</strain>
        <tissue evidence="8">Leaf</tissue>
    </source>
</reference>
<accession>A0A1E5WJH4</accession>
<keyword evidence="9" id="KW-1185">Reference proteome</keyword>
<evidence type="ECO:0000256" key="2">
    <source>
        <dbReference type="ARBA" id="ARBA00022614"/>
    </source>
</evidence>
<evidence type="ECO:0000313" key="8">
    <source>
        <dbReference type="EMBL" id="OEL37484.1"/>
    </source>
</evidence>
<keyword evidence="3" id="KW-0677">Repeat</keyword>
<evidence type="ECO:0000256" key="6">
    <source>
        <dbReference type="SAM" id="Phobius"/>
    </source>
</evidence>
<dbReference type="GO" id="GO:0006952">
    <property type="term" value="P:defense response"/>
    <property type="evidence" value="ECO:0007669"/>
    <property type="project" value="UniProtKB-KW"/>
</dbReference>
<gene>
    <name evidence="8" type="ORF">BAE44_0001493</name>
</gene>
<feature type="transmembrane region" description="Helical" evidence="6">
    <location>
        <begin position="276"/>
        <end position="293"/>
    </location>
</feature>
<dbReference type="Pfam" id="PF18052">
    <property type="entry name" value="Rx_N"/>
    <property type="match status" value="1"/>
</dbReference>
<keyword evidence="4" id="KW-0547">Nucleotide-binding</keyword>